<dbReference type="Pfam" id="PF24877">
    <property type="entry name" value="ILV_EDD_C"/>
    <property type="match status" value="1"/>
</dbReference>
<dbReference type="SUPFAM" id="SSF143975">
    <property type="entry name" value="IlvD/EDD N-terminal domain-like"/>
    <property type="match status" value="1"/>
</dbReference>
<comment type="similarity">
    <text evidence="1">Belongs to the IlvD/Edd family.</text>
</comment>
<dbReference type="GO" id="GO:0046872">
    <property type="term" value="F:metal ion binding"/>
    <property type="evidence" value="ECO:0007669"/>
    <property type="project" value="UniProtKB-KW"/>
</dbReference>
<dbReference type="InterPro" id="IPR052352">
    <property type="entry name" value="Sugar_Degrad_Dehydratases"/>
</dbReference>
<organism evidence="9 10">
    <name type="scientific">Cytospora paraplurivora</name>
    <dbReference type="NCBI Taxonomy" id="2898453"/>
    <lineage>
        <taxon>Eukaryota</taxon>
        <taxon>Fungi</taxon>
        <taxon>Dikarya</taxon>
        <taxon>Ascomycota</taxon>
        <taxon>Pezizomycotina</taxon>
        <taxon>Sordariomycetes</taxon>
        <taxon>Sordariomycetidae</taxon>
        <taxon>Diaporthales</taxon>
        <taxon>Cytosporaceae</taxon>
        <taxon>Cytospora</taxon>
    </lineage>
</organism>
<evidence type="ECO:0000256" key="2">
    <source>
        <dbReference type="ARBA" id="ARBA00022723"/>
    </source>
</evidence>
<gene>
    <name evidence="9" type="ORF">SLS53_003567</name>
</gene>
<dbReference type="Gene3D" id="3.50.30.80">
    <property type="entry name" value="IlvD/EDD C-terminal domain-like"/>
    <property type="match status" value="1"/>
</dbReference>
<evidence type="ECO:0008006" key="11">
    <source>
        <dbReference type="Google" id="ProtNLM"/>
    </source>
</evidence>
<feature type="region of interest" description="Disordered" evidence="6">
    <location>
        <begin position="10"/>
        <end position="48"/>
    </location>
</feature>
<evidence type="ECO:0000256" key="4">
    <source>
        <dbReference type="ARBA" id="ARBA00023014"/>
    </source>
</evidence>
<dbReference type="InterPro" id="IPR056740">
    <property type="entry name" value="ILV_EDD_C"/>
</dbReference>
<feature type="domain" description="Dihydroxy-acid/6-phosphogluconate dehydratase N-terminal" evidence="7">
    <location>
        <begin position="93"/>
        <end position="414"/>
    </location>
</feature>
<dbReference type="PROSITE" id="PS00886">
    <property type="entry name" value="ILVD_EDD_1"/>
    <property type="match status" value="1"/>
</dbReference>
<keyword evidence="5" id="KW-0456">Lyase</keyword>
<evidence type="ECO:0000259" key="8">
    <source>
        <dbReference type="Pfam" id="PF24877"/>
    </source>
</evidence>
<keyword evidence="2" id="KW-0479">Metal-binding</keyword>
<dbReference type="NCBIfam" id="NF004784">
    <property type="entry name" value="PRK06131.1"/>
    <property type="match status" value="1"/>
</dbReference>
<dbReference type="Proteomes" id="UP001320245">
    <property type="component" value="Unassembled WGS sequence"/>
</dbReference>
<comment type="caution">
    <text evidence="9">The sequence shown here is derived from an EMBL/GenBank/DDBJ whole genome shotgun (WGS) entry which is preliminary data.</text>
</comment>
<sequence length="654" mass="69552">MYLHPNHLVENMDNGRHATGQAGGSSDSGRSNIGTEDDANTPSHLADYDLNRPIQPLRGMRQGLPNYGDPHFALFLRKVFIKALGYSEDALSRPIIGIINTYSAFNPCHANVPQLIEAAKRGVQLSGGLALDFPTISIHESFSTPTSMFLRNLMSMDTEEMIKAQPVDACIVIGGCDKTVPAQIMGGISSGKPVLPLITGPMMPGSFRGQRIGACTDCRNNWAAYRGREINIEDISELNEELAPTAGSCGVMGTASTMACITSGLGLISPKGGATAPAVSSGRLRVAEETGKNAVAAALSVSDKSKKPLSLVNILSEASFHNAITVLQAIGGSTNGLVHLLAIANRHPDVAGKITLQTFDDIGRKTPLLVDLKPSGDNYMTDLHNAGGMLALLHTLRPLLKLEALTITGQTLGEVLDSTPFKPFPFSQQIIRPLDNPLYRASSVVVLRGNLAPNGAVIKASASKYRHLLSHRGRAVVFAGPADLAARIDDPELAVDEDSVLVLQGIGPIGFLNPGMPEAGLIPIPRKLAEKGVKDMLRLSDGRMSGTAGGSIVLHISPEAALPESVLGVVRDGDVIVCDVESRKLELDISDEEIQARIAERKENLDGSKAGRGPAEVRRKPARGYRGLYERHVNQAEEGVDFDFLTAGGAECDF</sequence>
<evidence type="ECO:0000256" key="1">
    <source>
        <dbReference type="ARBA" id="ARBA00006486"/>
    </source>
</evidence>
<evidence type="ECO:0000313" key="10">
    <source>
        <dbReference type="Proteomes" id="UP001320245"/>
    </source>
</evidence>
<dbReference type="InterPro" id="IPR020558">
    <property type="entry name" value="DiOHA_6PGluconate_deHydtase_CS"/>
</dbReference>
<dbReference type="Pfam" id="PF00920">
    <property type="entry name" value="ILVD_EDD_N"/>
    <property type="match status" value="1"/>
</dbReference>
<dbReference type="PANTHER" id="PTHR43183">
    <property type="entry name" value="HYPOTHETICAL DIHYDROXYACID DEHYDRATASE (EUROFUNG)-RELATED"/>
    <property type="match status" value="1"/>
</dbReference>
<feature type="domain" description="Dihydroxy-acid/6-phosphogluconate dehydratase C-terminal" evidence="8">
    <location>
        <begin position="429"/>
        <end position="639"/>
    </location>
</feature>
<evidence type="ECO:0000313" key="9">
    <source>
        <dbReference type="EMBL" id="KAK7744678.1"/>
    </source>
</evidence>
<evidence type="ECO:0000259" key="7">
    <source>
        <dbReference type="Pfam" id="PF00920"/>
    </source>
</evidence>
<keyword evidence="10" id="KW-1185">Reference proteome</keyword>
<dbReference type="InterPro" id="IPR037237">
    <property type="entry name" value="IlvD/EDD_N"/>
</dbReference>
<keyword evidence="3" id="KW-0408">Iron</keyword>
<evidence type="ECO:0000256" key="5">
    <source>
        <dbReference type="ARBA" id="ARBA00023239"/>
    </source>
</evidence>
<evidence type="ECO:0000256" key="6">
    <source>
        <dbReference type="SAM" id="MobiDB-lite"/>
    </source>
</evidence>
<evidence type="ECO:0000256" key="3">
    <source>
        <dbReference type="ARBA" id="ARBA00023004"/>
    </source>
</evidence>
<keyword evidence="4" id="KW-0411">Iron-sulfur</keyword>
<dbReference type="InterPro" id="IPR000581">
    <property type="entry name" value="ILV_EDD_N"/>
</dbReference>
<feature type="compositionally biased region" description="Polar residues" evidence="6">
    <location>
        <begin position="24"/>
        <end position="34"/>
    </location>
</feature>
<dbReference type="PANTHER" id="PTHR43183:SF1">
    <property type="entry name" value="HYPOTHETICAL DIHYDROXY-ACID DEHYDRATASE (EUROFUNG)-RELATED"/>
    <property type="match status" value="1"/>
</dbReference>
<dbReference type="SUPFAM" id="SSF52016">
    <property type="entry name" value="LeuD/IlvD-like"/>
    <property type="match status" value="1"/>
</dbReference>
<dbReference type="GO" id="GO:0016836">
    <property type="term" value="F:hydro-lyase activity"/>
    <property type="evidence" value="ECO:0007669"/>
    <property type="project" value="UniProtKB-ARBA"/>
</dbReference>
<dbReference type="EMBL" id="JAJSPL020000010">
    <property type="protein sequence ID" value="KAK7744678.1"/>
    <property type="molecule type" value="Genomic_DNA"/>
</dbReference>
<proteinExistence type="inferred from homology"/>
<accession>A0AAN9YH71</accession>
<dbReference type="AlphaFoldDB" id="A0AAN9YH71"/>
<dbReference type="GO" id="GO:0051536">
    <property type="term" value="F:iron-sulfur cluster binding"/>
    <property type="evidence" value="ECO:0007669"/>
    <property type="project" value="UniProtKB-KW"/>
</dbReference>
<protein>
    <recommendedName>
        <fullName evidence="11">Dihydroxy-acid dehydratase</fullName>
    </recommendedName>
</protein>
<name>A0AAN9YH71_9PEZI</name>
<reference evidence="9 10" key="1">
    <citation type="journal article" date="2023" name="PLoS ONE">
        <title>Cytospora paraplurivora sp. nov. isolated from orchards with fruit tree decline syndrome in Ontario, Canada.</title>
        <authorList>
            <person name="Ilyukhin E."/>
            <person name="Nguyen H.D.T."/>
            <person name="Castle A.J."/>
            <person name="Ellouze W."/>
        </authorList>
    </citation>
    <scope>NUCLEOTIDE SEQUENCE [LARGE SCALE GENOMIC DNA]</scope>
    <source>
        <strain evidence="9 10">FDS-564</strain>
    </source>
</reference>
<dbReference type="InterPro" id="IPR042096">
    <property type="entry name" value="Dihydro-acid_dehy_C"/>
</dbReference>